<sequence length="70" mass="7857">MRTPAARGTQVRHKTMLQCAARRWLRGDHWETWSPALNYVNDVKEQYPIRTPLGSGCVVIGGGGARMCML</sequence>
<reference evidence="1 2" key="1">
    <citation type="submission" date="2019-05" db="EMBL/GenBank/DDBJ databases">
        <title>Another draft genome of Portunus trituberculatus and its Hox gene families provides insights of decapod evolution.</title>
        <authorList>
            <person name="Jeong J.-H."/>
            <person name="Song I."/>
            <person name="Kim S."/>
            <person name="Choi T."/>
            <person name="Kim D."/>
            <person name="Ryu S."/>
            <person name="Kim W."/>
        </authorList>
    </citation>
    <scope>NUCLEOTIDE SEQUENCE [LARGE SCALE GENOMIC DNA]</scope>
    <source>
        <tissue evidence="1">Muscle</tissue>
    </source>
</reference>
<dbReference type="EMBL" id="VSRR010000143">
    <property type="protein sequence ID" value="MPC11078.1"/>
    <property type="molecule type" value="Genomic_DNA"/>
</dbReference>
<proteinExistence type="predicted"/>
<evidence type="ECO:0000313" key="2">
    <source>
        <dbReference type="Proteomes" id="UP000324222"/>
    </source>
</evidence>
<dbReference type="AlphaFoldDB" id="A0A5B7CPJ0"/>
<organism evidence="1 2">
    <name type="scientific">Portunus trituberculatus</name>
    <name type="common">Swimming crab</name>
    <name type="synonym">Neptunus trituberculatus</name>
    <dbReference type="NCBI Taxonomy" id="210409"/>
    <lineage>
        <taxon>Eukaryota</taxon>
        <taxon>Metazoa</taxon>
        <taxon>Ecdysozoa</taxon>
        <taxon>Arthropoda</taxon>
        <taxon>Crustacea</taxon>
        <taxon>Multicrustacea</taxon>
        <taxon>Malacostraca</taxon>
        <taxon>Eumalacostraca</taxon>
        <taxon>Eucarida</taxon>
        <taxon>Decapoda</taxon>
        <taxon>Pleocyemata</taxon>
        <taxon>Brachyura</taxon>
        <taxon>Eubrachyura</taxon>
        <taxon>Portunoidea</taxon>
        <taxon>Portunidae</taxon>
        <taxon>Portuninae</taxon>
        <taxon>Portunus</taxon>
    </lineage>
</organism>
<keyword evidence="2" id="KW-1185">Reference proteome</keyword>
<accession>A0A5B7CPJ0</accession>
<protein>
    <submittedName>
        <fullName evidence="1">Uncharacterized protein</fullName>
    </submittedName>
</protein>
<comment type="caution">
    <text evidence="1">The sequence shown here is derived from an EMBL/GenBank/DDBJ whole genome shotgun (WGS) entry which is preliminary data.</text>
</comment>
<evidence type="ECO:0000313" key="1">
    <source>
        <dbReference type="EMBL" id="MPC11078.1"/>
    </source>
</evidence>
<dbReference type="Proteomes" id="UP000324222">
    <property type="component" value="Unassembled WGS sequence"/>
</dbReference>
<name>A0A5B7CPJ0_PORTR</name>
<gene>
    <name evidence="1" type="ORF">E2C01_003731</name>
</gene>